<accession>A0A537JGU0</accession>
<feature type="non-terminal residue" evidence="3">
    <location>
        <position position="1"/>
    </location>
</feature>
<comment type="caution">
    <text evidence="3">The sequence shown here is derived from an EMBL/GenBank/DDBJ whole genome shotgun (WGS) entry which is preliminary data.</text>
</comment>
<feature type="domain" description="Hydantoinase B/oxoprolinase" evidence="2">
    <location>
        <begin position="3"/>
        <end position="270"/>
    </location>
</feature>
<dbReference type="PANTHER" id="PTHR11365">
    <property type="entry name" value="5-OXOPROLINASE RELATED"/>
    <property type="match status" value="1"/>
</dbReference>
<evidence type="ECO:0000313" key="4">
    <source>
        <dbReference type="Proteomes" id="UP000320048"/>
    </source>
</evidence>
<dbReference type="InterPro" id="IPR045079">
    <property type="entry name" value="Oxoprolinase-like"/>
</dbReference>
<organism evidence="3 4">
    <name type="scientific">Candidatus Segetimicrobium genomatis</name>
    <dbReference type="NCBI Taxonomy" id="2569760"/>
    <lineage>
        <taxon>Bacteria</taxon>
        <taxon>Bacillati</taxon>
        <taxon>Candidatus Sysuimicrobiota</taxon>
        <taxon>Candidatus Sysuimicrobiia</taxon>
        <taxon>Candidatus Sysuimicrobiales</taxon>
        <taxon>Candidatus Segetimicrobiaceae</taxon>
        <taxon>Candidatus Segetimicrobium</taxon>
    </lineage>
</organism>
<feature type="compositionally biased region" description="Basic and acidic residues" evidence="1">
    <location>
        <begin position="270"/>
        <end position="287"/>
    </location>
</feature>
<evidence type="ECO:0000259" key="2">
    <source>
        <dbReference type="Pfam" id="PF02538"/>
    </source>
</evidence>
<dbReference type="GO" id="GO:0017168">
    <property type="term" value="F:5-oxoprolinase (ATP-hydrolyzing) activity"/>
    <property type="evidence" value="ECO:0007669"/>
    <property type="project" value="TreeGrafter"/>
</dbReference>
<dbReference type="GO" id="GO:0005829">
    <property type="term" value="C:cytosol"/>
    <property type="evidence" value="ECO:0007669"/>
    <property type="project" value="TreeGrafter"/>
</dbReference>
<dbReference type="Proteomes" id="UP000320048">
    <property type="component" value="Unassembled WGS sequence"/>
</dbReference>
<dbReference type="GO" id="GO:0006749">
    <property type="term" value="P:glutathione metabolic process"/>
    <property type="evidence" value="ECO:0007669"/>
    <property type="project" value="TreeGrafter"/>
</dbReference>
<dbReference type="AlphaFoldDB" id="A0A537JGU0"/>
<sequence length="287" mass="30040">AAVIVAPDSVTVDFAGTDPQVPRPINAILGVTHAAVLYALKAVCDPDSVMNDGWLRPVVIRVPPGTLINPAKPAPVGVGNTETNQRIADTVLRALAGAVPGRVPAASNGSMSNVTMGGFDPGAQRTWTFYETIAGGMGGRPGLDGIDGIHCNMTNTMNTPIEAIEQSLPLRFRAYELRPGTGGSGRWRGGCGVRREWELLAEEATVSILTERTRVAPWGLAGGGPGGLARHLVRRAGGAEEVLPSKHTTHLRRGDVLVMQTPGGAGYGDPAERDPAAVARDRERGLL</sequence>
<dbReference type="PANTHER" id="PTHR11365:SF23">
    <property type="entry name" value="HYPOTHETICAL 5-OXOPROLINASE (EUROFUNG)-RELATED"/>
    <property type="match status" value="1"/>
</dbReference>
<name>A0A537JGU0_9BACT</name>
<dbReference type="EMBL" id="VBAO01000109">
    <property type="protein sequence ID" value="TMI82768.1"/>
    <property type="molecule type" value="Genomic_DNA"/>
</dbReference>
<dbReference type="InterPro" id="IPR003692">
    <property type="entry name" value="Hydantoinase_B"/>
</dbReference>
<gene>
    <name evidence="3" type="ORF">E6H04_04245</name>
</gene>
<proteinExistence type="predicted"/>
<evidence type="ECO:0000256" key="1">
    <source>
        <dbReference type="SAM" id="MobiDB-lite"/>
    </source>
</evidence>
<reference evidence="3 4" key="1">
    <citation type="journal article" date="2019" name="Nat. Microbiol.">
        <title>Mediterranean grassland soil C-N compound turnover is dependent on rainfall and depth, and is mediated by genomically divergent microorganisms.</title>
        <authorList>
            <person name="Diamond S."/>
            <person name="Andeer P.F."/>
            <person name="Li Z."/>
            <person name="Crits-Christoph A."/>
            <person name="Burstein D."/>
            <person name="Anantharaman K."/>
            <person name="Lane K.R."/>
            <person name="Thomas B.C."/>
            <person name="Pan C."/>
            <person name="Northen T.R."/>
            <person name="Banfield J.F."/>
        </authorList>
    </citation>
    <scope>NUCLEOTIDE SEQUENCE [LARGE SCALE GENOMIC DNA]</scope>
    <source>
        <strain evidence="3">NP_7</strain>
    </source>
</reference>
<feature type="region of interest" description="Disordered" evidence="1">
    <location>
        <begin position="262"/>
        <end position="287"/>
    </location>
</feature>
<protein>
    <submittedName>
        <fullName evidence="3">Hydantoinase B/oxoprolinase family protein</fullName>
    </submittedName>
</protein>
<dbReference type="Pfam" id="PF02538">
    <property type="entry name" value="Hydantoinase_B"/>
    <property type="match status" value="1"/>
</dbReference>
<evidence type="ECO:0000313" key="3">
    <source>
        <dbReference type="EMBL" id="TMI82768.1"/>
    </source>
</evidence>